<proteinExistence type="predicted"/>
<dbReference type="PANTHER" id="PTHR38590">
    <property type="entry name" value="BLL0828 PROTEIN"/>
    <property type="match status" value="1"/>
</dbReference>
<dbReference type="EMBL" id="BSPV01000004">
    <property type="protein sequence ID" value="GLT14321.1"/>
    <property type="molecule type" value="Genomic_DNA"/>
</dbReference>
<keyword evidence="3" id="KW-1185">Reference proteome</keyword>
<dbReference type="Gene3D" id="3.40.960.10">
    <property type="entry name" value="VSR Endonuclease"/>
    <property type="match status" value="1"/>
</dbReference>
<dbReference type="SUPFAM" id="SSF52980">
    <property type="entry name" value="Restriction endonuclease-like"/>
    <property type="match status" value="1"/>
</dbReference>
<gene>
    <name evidence="2" type="ORF">GCM10007931_12960</name>
</gene>
<comment type="caution">
    <text evidence="2">The sequence shown here is derived from an EMBL/GenBank/DDBJ whole genome shotgun (WGS) entry which is preliminary data.</text>
</comment>
<sequence>MAVSLRSSIAKRRSHLNAALGFKFKIEGIMKYPGQPESPPSWYKDRGQSYIEKQFSKELGDLADAIESEHWFGNPEKHSRFRVDFILKDARLIIELDGHDYHSTKEQLENDAIRQRYLSRAGYTVIRFTGREINRNASACVSEVRTIYKERMQRSPSKYRVMYIDYPFIYREMSKALAFYNKLYPEKNLTAVSLDELIPHAIEWLHEKSFITVFVFHPPEDSMEIEHLDGLVKEYEKGEVRINTIPHEWYSLELGNHMVCYSHLFDEFFLVADDPVYTEPLRSVLPSELTNRLFGTSNLKYLSNGKLLRKGNEETAYAGTDLARVLWQNIWYIIGASMGLSLYEL</sequence>
<dbReference type="Pfam" id="PF04480">
    <property type="entry name" value="DUF559"/>
    <property type="match status" value="1"/>
</dbReference>
<protein>
    <recommendedName>
        <fullName evidence="1">DUF559 domain-containing protein</fullName>
    </recommendedName>
</protein>
<dbReference type="InterPro" id="IPR047216">
    <property type="entry name" value="Endonuclease_DUF559_bact"/>
</dbReference>
<reference evidence="3" key="1">
    <citation type="journal article" date="2019" name="Int. J. Syst. Evol. Microbiol.">
        <title>The Global Catalogue of Microorganisms (GCM) 10K type strain sequencing project: providing services to taxonomists for standard genome sequencing and annotation.</title>
        <authorList>
            <consortium name="The Broad Institute Genomics Platform"/>
            <consortium name="The Broad Institute Genome Sequencing Center for Infectious Disease"/>
            <person name="Wu L."/>
            <person name="Ma J."/>
        </authorList>
    </citation>
    <scope>NUCLEOTIDE SEQUENCE [LARGE SCALE GENOMIC DNA]</scope>
    <source>
        <strain evidence="3">NBRC 111146</strain>
    </source>
</reference>
<dbReference type="PANTHER" id="PTHR38590:SF1">
    <property type="entry name" value="BLL0828 PROTEIN"/>
    <property type="match status" value="1"/>
</dbReference>
<evidence type="ECO:0000259" key="1">
    <source>
        <dbReference type="Pfam" id="PF04480"/>
    </source>
</evidence>
<name>A0ABQ6ENM7_9VIBR</name>
<dbReference type="InterPro" id="IPR007569">
    <property type="entry name" value="DUF559"/>
</dbReference>
<evidence type="ECO:0000313" key="3">
    <source>
        <dbReference type="Proteomes" id="UP001157156"/>
    </source>
</evidence>
<feature type="domain" description="DUF559" evidence="1">
    <location>
        <begin position="80"/>
        <end position="145"/>
    </location>
</feature>
<dbReference type="InterPro" id="IPR011335">
    <property type="entry name" value="Restrct_endonuc-II-like"/>
</dbReference>
<organism evidence="2 3">
    <name type="scientific">Vibrio algivorus</name>
    <dbReference type="NCBI Taxonomy" id="1667024"/>
    <lineage>
        <taxon>Bacteria</taxon>
        <taxon>Pseudomonadati</taxon>
        <taxon>Pseudomonadota</taxon>
        <taxon>Gammaproteobacteria</taxon>
        <taxon>Vibrionales</taxon>
        <taxon>Vibrionaceae</taxon>
        <taxon>Vibrio</taxon>
    </lineage>
</organism>
<dbReference type="Proteomes" id="UP001157156">
    <property type="component" value="Unassembled WGS sequence"/>
</dbReference>
<accession>A0ABQ6ENM7</accession>
<evidence type="ECO:0000313" key="2">
    <source>
        <dbReference type="EMBL" id="GLT14321.1"/>
    </source>
</evidence>